<dbReference type="AlphaFoldDB" id="A0AAN9FXF9"/>
<accession>A0AAN9FXF9</accession>
<keyword evidence="2" id="KW-1185">Reference proteome</keyword>
<protein>
    <submittedName>
        <fullName evidence="1">Uncharacterized protein</fullName>
    </submittedName>
</protein>
<organism evidence="1 2">
    <name type="scientific">Crotalaria pallida</name>
    <name type="common">Smooth rattlebox</name>
    <name type="synonym">Crotalaria striata</name>
    <dbReference type="NCBI Taxonomy" id="3830"/>
    <lineage>
        <taxon>Eukaryota</taxon>
        <taxon>Viridiplantae</taxon>
        <taxon>Streptophyta</taxon>
        <taxon>Embryophyta</taxon>
        <taxon>Tracheophyta</taxon>
        <taxon>Spermatophyta</taxon>
        <taxon>Magnoliopsida</taxon>
        <taxon>eudicotyledons</taxon>
        <taxon>Gunneridae</taxon>
        <taxon>Pentapetalae</taxon>
        <taxon>rosids</taxon>
        <taxon>fabids</taxon>
        <taxon>Fabales</taxon>
        <taxon>Fabaceae</taxon>
        <taxon>Papilionoideae</taxon>
        <taxon>50 kb inversion clade</taxon>
        <taxon>genistoids sensu lato</taxon>
        <taxon>core genistoids</taxon>
        <taxon>Crotalarieae</taxon>
        <taxon>Crotalaria</taxon>
    </lineage>
</organism>
<name>A0AAN9FXF9_CROPI</name>
<comment type="caution">
    <text evidence="1">The sequence shown here is derived from an EMBL/GenBank/DDBJ whole genome shotgun (WGS) entry which is preliminary data.</text>
</comment>
<evidence type="ECO:0000313" key="1">
    <source>
        <dbReference type="EMBL" id="KAK7280963.1"/>
    </source>
</evidence>
<gene>
    <name evidence="1" type="ORF">RIF29_08559</name>
</gene>
<reference evidence="1 2" key="1">
    <citation type="submission" date="2024-01" db="EMBL/GenBank/DDBJ databases">
        <title>The genomes of 5 underutilized Papilionoideae crops provide insights into root nodulation and disease resistanc.</title>
        <authorList>
            <person name="Yuan L."/>
        </authorList>
    </citation>
    <scope>NUCLEOTIDE SEQUENCE [LARGE SCALE GENOMIC DNA]</scope>
    <source>
        <strain evidence="1">ZHUSHIDOU_FW_LH</strain>
        <tissue evidence="1">Leaf</tissue>
    </source>
</reference>
<evidence type="ECO:0000313" key="2">
    <source>
        <dbReference type="Proteomes" id="UP001372338"/>
    </source>
</evidence>
<proteinExistence type="predicted"/>
<sequence>MAGADEYCDGVNFNNAVEYNMALDLLNGCPRLAVTPEVQGGQTFLETVIGEVGWSGMKVPCGGSVGDGGRSVIVGVVGAGGGQ</sequence>
<dbReference type="EMBL" id="JAYWIO010000002">
    <property type="protein sequence ID" value="KAK7280963.1"/>
    <property type="molecule type" value="Genomic_DNA"/>
</dbReference>
<dbReference type="Proteomes" id="UP001372338">
    <property type="component" value="Unassembled WGS sequence"/>
</dbReference>